<feature type="chain" id="PRO_5009241632" evidence="1">
    <location>
        <begin position="30"/>
        <end position="236"/>
    </location>
</feature>
<organism evidence="2 3">
    <name type="scientific">Terriglobus roseus</name>
    <dbReference type="NCBI Taxonomy" id="392734"/>
    <lineage>
        <taxon>Bacteria</taxon>
        <taxon>Pseudomonadati</taxon>
        <taxon>Acidobacteriota</taxon>
        <taxon>Terriglobia</taxon>
        <taxon>Terriglobales</taxon>
        <taxon>Acidobacteriaceae</taxon>
        <taxon>Terriglobus</taxon>
    </lineage>
</organism>
<dbReference type="OrthoDB" id="115219at2"/>
<proteinExistence type="predicted"/>
<gene>
    <name evidence="2" type="ORF">SAMN05444167_2080</name>
</gene>
<dbReference type="SUPFAM" id="SSF56925">
    <property type="entry name" value="OMPA-like"/>
    <property type="match status" value="1"/>
</dbReference>
<keyword evidence="3" id="KW-1185">Reference proteome</keyword>
<dbReference type="RefSeq" id="WP_083345066.1">
    <property type="nucleotide sequence ID" value="NZ_LT629690.1"/>
</dbReference>
<evidence type="ECO:0000313" key="3">
    <source>
        <dbReference type="Proteomes" id="UP000182427"/>
    </source>
</evidence>
<feature type="signal peptide" evidence="1">
    <location>
        <begin position="1"/>
        <end position="29"/>
    </location>
</feature>
<protein>
    <submittedName>
        <fullName evidence="2">Opacity protein</fullName>
    </submittedName>
</protein>
<evidence type="ECO:0000256" key="1">
    <source>
        <dbReference type="SAM" id="SignalP"/>
    </source>
</evidence>
<dbReference type="Gene3D" id="2.40.160.20">
    <property type="match status" value="1"/>
</dbReference>
<name>A0A1G7K7M9_9BACT</name>
<reference evidence="3" key="1">
    <citation type="submission" date="2016-10" db="EMBL/GenBank/DDBJ databases">
        <authorList>
            <person name="Varghese N."/>
            <person name="Submissions S."/>
        </authorList>
    </citation>
    <scope>NUCLEOTIDE SEQUENCE [LARGE SCALE GENOMIC DNA]</scope>
    <source>
        <strain evidence="3">GAS232</strain>
    </source>
</reference>
<dbReference type="InterPro" id="IPR011250">
    <property type="entry name" value="OMP/PagP_B-barrel"/>
</dbReference>
<dbReference type="Proteomes" id="UP000182427">
    <property type="component" value="Chromosome I"/>
</dbReference>
<evidence type="ECO:0000313" key="2">
    <source>
        <dbReference type="EMBL" id="SDF32964.1"/>
    </source>
</evidence>
<dbReference type="EMBL" id="LT629690">
    <property type="protein sequence ID" value="SDF32964.1"/>
    <property type="molecule type" value="Genomic_DNA"/>
</dbReference>
<accession>A0A1G7K7M9</accession>
<keyword evidence="1" id="KW-0732">Signal</keyword>
<dbReference type="AlphaFoldDB" id="A0A1G7K7M9"/>
<sequence length="236" mass="25815">MFRFTAPAPRALAASAAFILFAATATAQATSSTPTRSSRRQNANRQARIARNIADAYSHRWEVAGGGGFLRFRTGQNLQKISEVNFFMNANYQLSPTLGIVGDVRGFYGNANIPNLYVKNGVYSPQISEYTFMAGPQYRFYAKEKYTLSANAVAGVAMSKFGGDAKGLRSEDLGMWPDSNAKFAYSLSVIADYNIYNNLAVRVQPTYVGTTFGGTVQNNLGVQAGVVYRFGRQSKR</sequence>